<feature type="compositionally biased region" description="Low complexity" evidence="1">
    <location>
        <begin position="379"/>
        <end position="388"/>
    </location>
</feature>
<accession>A0A4U0TLS2</accession>
<feature type="compositionally biased region" description="Pro residues" evidence="1">
    <location>
        <begin position="257"/>
        <end position="270"/>
    </location>
</feature>
<feature type="compositionally biased region" description="Gly residues" evidence="1">
    <location>
        <begin position="445"/>
        <end position="459"/>
    </location>
</feature>
<keyword evidence="3" id="KW-1185">Reference proteome</keyword>
<gene>
    <name evidence="2" type="ORF">B0A50_07754</name>
</gene>
<feature type="region of interest" description="Disordered" evidence="1">
    <location>
        <begin position="333"/>
        <end position="465"/>
    </location>
</feature>
<evidence type="ECO:0000256" key="1">
    <source>
        <dbReference type="SAM" id="MobiDB-lite"/>
    </source>
</evidence>
<feature type="compositionally biased region" description="Basic and acidic residues" evidence="1">
    <location>
        <begin position="435"/>
        <end position="444"/>
    </location>
</feature>
<dbReference type="AlphaFoldDB" id="A0A4U0TLS2"/>
<feature type="region of interest" description="Disordered" evidence="1">
    <location>
        <begin position="36"/>
        <end position="181"/>
    </location>
</feature>
<sequence>MEKLILRSIMYGADKIPDSWFDKVPGGFYKAKEVQKKAVAAGQEQDRRRSQRSVRRSTSGAAHTTSSNPQLASTGRRRYSTGEPLRGPLPSGDVDSEGDEDHRSGGRRRRREERHQDSSYDRVDEDFYGGGGLERRGRPATRIGRRRSKGDGDSAGLTSPLAPQQQQHQQHSARSFRPPFAQTEYIAPQRPAAAPMPLAAAPLLSTNAPSSLPSAARASTAARPPPPYVPAQTAAYTPHSLSTSTPYIPYAHLYNSPSPPRPPPTQPQARPPVCTSYSGYRQDPYAQDSSWSAASSRSAVGAASSDGHQRVLSQERFQQRYAVPFEGGSALGSERVAGQQAQPVQHGPYNYGYEEDNSNNCTTLDSHSRPHPTAPPSRPVLSSSSLSTAPPPLAAPRGLRVSRPGQGGWAGGPGLASQHDGSDLGRGRSLHRHRLQDTEFRDGGTSDGRSGGAVQGGAGYYDPKD</sequence>
<feature type="compositionally biased region" description="Polar residues" evidence="1">
    <location>
        <begin position="60"/>
        <end position="73"/>
    </location>
</feature>
<feature type="region of interest" description="Disordered" evidence="1">
    <location>
        <begin position="205"/>
        <end position="315"/>
    </location>
</feature>
<reference evidence="2 3" key="1">
    <citation type="submission" date="2017-03" db="EMBL/GenBank/DDBJ databases">
        <title>Genomes of endolithic fungi from Antarctica.</title>
        <authorList>
            <person name="Coleine C."/>
            <person name="Masonjones S."/>
            <person name="Stajich J.E."/>
        </authorList>
    </citation>
    <scope>NUCLEOTIDE SEQUENCE [LARGE SCALE GENOMIC DNA]</scope>
    <source>
        <strain evidence="2 3">CCFEE 6315</strain>
    </source>
</reference>
<protein>
    <submittedName>
        <fullName evidence="2">Uncharacterized protein</fullName>
    </submittedName>
</protein>
<evidence type="ECO:0000313" key="3">
    <source>
        <dbReference type="Proteomes" id="UP000308549"/>
    </source>
</evidence>
<proteinExistence type="predicted"/>
<feature type="compositionally biased region" description="Low complexity" evidence="1">
    <location>
        <begin position="205"/>
        <end position="222"/>
    </location>
</feature>
<dbReference type="OrthoDB" id="3800349at2759"/>
<dbReference type="EMBL" id="NAJL01000065">
    <property type="protein sequence ID" value="TKA22854.1"/>
    <property type="molecule type" value="Genomic_DNA"/>
</dbReference>
<organism evidence="2 3">
    <name type="scientific">Salinomyces thailandicus</name>
    <dbReference type="NCBI Taxonomy" id="706561"/>
    <lineage>
        <taxon>Eukaryota</taxon>
        <taxon>Fungi</taxon>
        <taxon>Dikarya</taxon>
        <taxon>Ascomycota</taxon>
        <taxon>Pezizomycotina</taxon>
        <taxon>Dothideomycetes</taxon>
        <taxon>Dothideomycetidae</taxon>
        <taxon>Mycosphaerellales</taxon>
        <taxon>Teratosphaeriaceae</taxon>
        <taxon>Salinomyces</taxon>
    </lineage>
</organism>
<feature type="compositionally biased region" description="Low complexity" evidence="1">
    <location>
        <begin position="286"/>
        <end position="305"/>
    </location>
</feature>
<name>A0A4U0TLS2_9PEZI</name>
<feature type="compositionally biased region" description="Gly residues" evidence="1">
    <location>
        <begin position="405"/>
        <end position="414"/>
    </location>
</feature>
<dbReference type="Proteomes" id="UP000308549">
    <property type="component" value="Unassembled WGS sequence"/>
</dbReference>
<feature type="compositionally biased region" description="Basic and acidic residues" evidence="1">
    <location>
        <begin position="113"/>
        <end position="122"/>
    </location>
</feature>
<evidence type="ECO:0000313" key="2">
    <source>
        <dbReference type="EMBL" id="TKA22854.1"/>
    </source>
</evidence>
<comment type="caution">
    <text evidence="2">The sequence shown here is derived from an EMBL/GenBank/DDBJ whole genome shotgun (WGS) entry which is preliminary data.</text>
</comment>